<organism evidence="1 2">
    <name type="scientific">Thermoanaerobacter pentosaceus</name>
    <dbReference type="NCBI Taxonomy" id="694059"/>
    <lineage>
        <taxon>Bacteria</taxon>
        <taxon>Bacillati</taxon>
        <taxon>Bacillota</taxon>
        <taxon>Clostridia</taxon>
        <taxon>Thermoanaerobacterales</taxon>
        <taxon>Thermoanaerobacteraceae</taxon>
        <taxon>Thermoanaerobacter</taxon>
    </lineage>
</organism>
<accession>A0ABT9M2H0</accession>
<dbReference type="PANTHER" id="PTHR34613:SF1">
    <property type="entry name" value="SLL6017 PROTEIN"/>
    <property type="match status" value="1"/>
</dbReference>
<evidence type="ECO:0000313" key="1">
    <source>
        <dbReference type="EMBL" id="MDP9750329.1"/>
    </source>
</evidence>
<evidence type="ECO:0000313" key="2">
    <source>
        <dbReference type="Proteomes" id="UP001223886"/>
    </source>
</evidence>
<keyword evidence="2" id="KW-1185">Reference proteome</keyword>
<sequence>MKKKNNYDSPDKIILKKFKDEIARDVFGFKEASEIEIVDSNLQISEELRADTVFLIRNKGSRDTLLHIEVQTSDDENMPKRMHNYRYFLNKNYPGKDILQVVLYLGPEKPKMKNVYEEGKTVEIPMLDIKFVSLTRTEFGIIDIGEKTVDQILQSRIRFFLNFLCLAEREKRKQNPNAFIKECINKAKESFESPKEKEMLKTVYEGIAVHATLAGADKTFIKNLFKKEEVRKMIDLKDLPLYEEAVEQGKIEGKIEGEIEAKIKVARKLFKKGIDIRDIAEVTEMPKEEIEKIIKEEAVDFLVKKKQSQKGNIQL</sequence>
<dbReference type="PANTHER" id="PTHR34613">
    <property type="entry name" value="SLL0800 PROTEIN"/>
    <property type="match status" value="1"/>
</dbReference>
<protein>
    <submittedName>
        <fullName evidence="1">Transposase YdaD</fullName>
    </submittedName>
</protein>
<dbReference type="RefSeq" id="WP_307680945.1">
    <property type="nucleotide sequence ID" value="NZ_JAURUP010000006.1"/>
</dbReference>
<dbReference type="EMBL" id="JAURUP010000006">
    <property type="protein sequence ID" value="MDP9750329.1"/>
    <property type="molecule type" value="Genomic_DNA"/>
</dbReference>
<name>A0ABT9M2H0_9THEO</name>
<dbReference type="Proteomes" id="UP001223886">
    <property type="component" value="Unassembled WGS sequence"/>
</dbReference>
<comment type="caution">
    <text evidence="1">The sequence shown here is derived from an EMBL/GenBank/DDBJ whole genome shotgun (WGS) entry which is preliminary data.</text>
</comment>
<gene>
    <name evidence="1" type="ORF">J2S24_000797</name>
</gene>
<proteinExistence type="predicted"/>
<reference evidence="1 2" key="1">
    <citation type="submission" date="2023-07" db="EMBL/GenBank/DDBJ databases">
        <title>Genomic Encyclopedia of Type Strains, Phase IV (KMG-IV): sequencing the most valuable type-strain genomes for metagenomic binning, comparative biology and taxonomic classification.</title>
        <authorList>
            <person name="Goeker M."/>
        </authorList>
    </citation>
    <scope>NUCLEOTIDE SEQUENCE [LARGE SCALE GENOMIC DNA]</scope>
    <source>
        <strain evidence="1 2">DSM 25963</strain>
    </source>
</reference>